<proteinExistence type="predicted"/>
<evidence type="ECO:0000313" key="3">
    <source>
        <dbReference type="EMBL" id="RQM13604.1"/>
    </source>
</evidence>
<dbReference type="Gene3D" id="1.10.8.60">
    <property type="match status" value="1"/>
</dbReference>
<protein>
    <recommendedName>
        <fullName evidence="1">AAA ATPase AAA+ lid domain-containing protein</fullName>
    </recommendedName>
</protein>
<name>A0A3M6VCA3_9STRA</name>
<evidence type="ECO:0000313" key="4">
    <source>
        <dbReference type="Proteomes" id="UP000282087"/>
    </source>
</evidence>
<reference evidence="4 5" key="1">
    <citation type="submission" date="2018-06" db="EMBL/GenBank/DDBJ databases">
        <title>Comparative genomics of downy mildews reveals potential adaptations to biotrophy.</title>
        <authorList>
            <person name="Fletcher K."/>
            <person name="Klosterman S.J."/>
            <person name="Derevnina L."/>
            <person name="Martin F."/>
            <person name="Koike S."/>
            <person name="Reyes Chin-Wo S."/>
            <person name="Mou B."/>
            <person name="Michelmore R."/>
        </authorList>
    </citation>
    <scope>NUCLEOTIDE SEQUENCE [LARGE SCALE GENOMIC DNA]</scope>
    <source>
        <strain evidence="3 5">R13</strain>
        <strain evidence="2 4">R14</strain>
    </source>
</reference>
<evidence type="ECO:0000313" key="2">
    <source>
        <dbReference type="EMBL" id="RMX64269.1"/>
    </source>
</evidence>
<dbReference type="EMBL" id="QLLG01000325">
    <property type="protein sequence ID" value="RMX64269.1"/>
    <property type="molecule type" value="Genomic_DNA"/>
</dbReference>
<evidence type="ECO:0000313" key="5">
    <source>
        <dbReference type="Proteomes" id="UP000286097"/>
    </source>
</evidence>
<dbReference type="VEuPathDB" id="FungiDB:DD237_005977"/>
<sequence>MLLETSSTDLTLLANDRSRMFTGADIAAICKKAAFRTLREDIEATTVGFRHFETAWDQRAEQIPTYANPATANTDSSNLNQ</sequence>
<accession>A0A3M6VCA3</accession>
<keyword evidence="4" id="KW-1185">Reference proteome</keyword>
<dbReference type="EMBL" id="QKXF01000246">
    <property type="protein sequence ID" value="RQM13604.1"/>
    <property type="molecule type" value="Genomic_DNA"/>
</dbReference>
<dbReference type="Pfam" id="PF17862">
    <property type="entry name" value="AAA_lid_3"/>
    <property type="match status" value="1"/>
</dbReference>
<dbReference type="Proteomes" id="UP000282087">
    <property type="component" value="Unassembled WGS sequence"/>
</dbReference>
<dbReference type="InterPro" id="IPR041569">
    <property type="entry name" value="AAA_lid_3"/>
</dbReference>
<dbReference type="AlphaFoldDB" id="A0A3M6VCA3"/>
<comment type="caution">
    <text evidence="2">The sequence shown here is derived from an EMBL/GenBank/DDBJ whole genome shotgun (WGS) entry which is preliminary data.</text>
</comment>
<gene>
    <name evidence="3" type="ORF">DD237_005977</name>
    <name evidence="2" type="ORF">DD238_005368</name>
</gene>
<organism evidence="2 4">
    <name type="scientific">Peronospora effusa</name>
    <dbReference type="NCBI Taxonomy" id="542832"/>
    <lineage>
        <taxon>Eukaryota</taxon>
        <taxon>Sar</taxon>
        <taxon>Stramenopiles</taxon>
        <taxon>Oomycota</taxon>
        <taxon>Peronosporomycetes</taxon>
        <taxon>Peronosporales</taxon>
        <taxon>Peronosporaceae</taxon>
        <taxon>Peronospora</taxon>
    </lineage>
</organism>
<dbReference type="Proteomes" id="UP000286097">
    <property type="component" value="Unassembled WGS sequence"/>
</dbReference>
<feature type="domain" description="AAA ATPase AAA+ lid" evidence="1">
    <location>
        <begin position="9"/>
        <end position="53"/>
    </location>
</feature>
<evidence type="ECO:0000259" key="1">
    <source>
        <dbReference type="Pfam" id="PF17862"/>
    </source>
</evidence>